<dbReference type="EMBL" id="JANPWB010000008">
    <property type="protein sequence ID" value="KAJ1166239.1"/>
    <property type="molecule type" value="Genomic_DNA"/>
</dbReference>
<evidence type="ECO:0000313" key="1">
    <source>
        <dbReference type="EMBL" id="KAJ1166239.1"/>
    </source>
</evidence>
<gene>
    <name evidence="1" type="ORF">NDU88_006647</name>
</gene>
<dbReference type="Proteomes" id="UP001066276">
    <property type="component" value="Chromosome 4_2"/>
</dbReference>
<protein>
    <submittedName>
        <fullName evidence="1">Uncharacterized protein</fullName>
    </submittedName>
</protein>
<comment type="caution">
    <text evidence="1">The sequence shown here is derived from an EMBL/GenBank/DDBJ whole genome shotgun (WGS) entry which is preliminary data.</text>
</comment>
<sequence>MARILAVAYPELDGRLGASQQPQGGEYSAPIYYYLHVVVWNPGGGCGPVGARRPGRTLQGVLSSQRSILWQKVKREMQRNSGELLHSVSEEFHKAETLNSQKRKEDRLVTQSSQKIRNDWTQVILVAPDWAKRVWYPEVLHMSVDPQIRLPLKEE</sequence>
<reference evidence="1" key="1">
    <citation type="journal article" date="2022" name="bioRxiv">
        <title>Sequencing and chromosome-scale assembly of the giantPleurodeles waltlgenome.</title>
        <authorList>
            <person name="Brown T."/>
            <person name="Elewa A."/>
            <person name="Iarovenko S."/>
            <person name="Subramanian E."/>
            <person name="Araus A.J."/>
            <person name="Petzold A."/>
            <person name="Susuki M."/>
            <person name="Suzuki K.-i.T."/>
            <person name="Hayashi T."/>
            <person name="Toyoda A."/>
            <person name="Oliveira C."/>
            <person name="Osipova E."/>
            <person name="Leigh N.D."/>
            <person name="Simon A."/>
            <person name="Yun M.H."/>
        </authorList>
    </citation>
    <scope>NUCLEOTIDE SEQUENCE</scope>
    <source>
        <strain evidence="1">20211129_DDA</strain>
        <tissue evidence="1">Liver</tissue>
    </source>
</reference>
<name>A0AAV7SQH0_PLEWA</name>
<proteinExistence type="predicted"/>
<dbReference type="AlphaFoldDB" id="A0AAV7SQH0"/>
<keyword evidence="2" id="KW-1185">Reference proteome</keyword>
<organism evidence="1 2">
    <name type="scientific">Pleurodeles waltl</name>
    <name type="common">Iberian ribbed newt</name>
    <dbReference type="NCBI Taxonomy" id="8319"/>
    <lineage>
        <taxon>Eukaryota</taxon>
        <taxon>Metazoa</taxon>
        <taxon>Chordata</taxon>
        <taxon>Craniata</taxon>
        <taxon>Vertebrata</taxon>
        <taxon>Euteleostomi</taxon>
        <taxon>Amphibia</taxon>
        <taxon>Batrachia</taxon>
        <taxon>Caudata</taxon>
        <taxon>Salamandroidea</taxon>
        <taxon>Salamandridae</taxon>
        <taxon>Pleurodelinae</taxon>
        <taxon>Pleurodeles</taxon>
    </lineage>
</organism>
<accession>A0AAV7SQH0</accession>
<evidence type="ECO:0000313" key="2">
    <source>
        <dbReference type="Proteomes" id="UP001066276"/>
    </source>
</evidence>